<gene>
    <name evidence="4" type="ORF">HGA08_06685</name>
</gene>
<dbReference type="Pfam" id="PF13427">
    <property type="entry name" value="AadA_C"/>
    <property type="match status" value="1"/>
</dbReference>
<evidence type="ECO:0000313" key="4">
    <source>
        <dbReference type="EMBL" id="NKY49898.1"/>
    </source>
</evidence>
<feature type="domain" description="Adenylyltransferase AadA C-terminal" evidence="3">
    <location>
        <begin position="158"/>
        <end position="258"/>
    </location>
</feature>
<dbReference type="InterPro" id="IPR025184">
    <property type="entry name" value="AadA_C"/>
</dbReference>
<name>A0A846XXU1_9NOCA</name>
<keyword evidence="5" id="KW-1185">Reference proteome</keyword>
<evidence type="ECO:0000259" key="3">
    <source>
        <dbReference type="Pfam" id="PF13427"/>
    </source>
</evidence>
<accession>A0A846XXU1</accession>
<keyword evidence="1" id="KW-0808">Transferase</keyword>
<dbReference type="InterPro" id="IPR043519">
    <property type="entry name" value="NT_sf"/>
</dbReference>
<evidence type="ECO:0000313" key="5">
    <source>
        <dbReference type="Proteomes" id="UP000565711"/>
    </source>
</evidence>
<evidence type="ECO:0000256" key="1">
    <source>
        <dbReference type="ARBA" id="ARBA00022679"/>
    </source>
</evidence>
<reference evidence="4 5" key="1">
    <citation type="submission" date="2020-04" db="EMBL/GenBank/DDBJ databases">
        <title>MicrobeNet Type strains.</title>
        <authorList>
            <person name="Nicholson A.C."/>
        </authorList>
    </citation>
    <scope>NUCLEOTIDE SEQUENCE [LARGE SCALE GENOMIC DNA]</scope>
    <source>
        <strain evidence="4 5">JCM 12354</strain>
    </source>
</reference>
<dbReference type="RefSeq" id="WP_084473994.1">
    <property type="nucleotide sequence ID" value="NZ_JAAXOP010000003.1"/>
</dbReference>
<dbReference type="EMBL" id="JAAXOP010000003">
    <property type="protein sequence ID" value="NKY49898.1"/>
    <property type="molecule type" value="Genomic_DNA"/>
</dbReference>
<dbReference type="CDD" id="cd05403">
    <property type="entry name" value="NT_KNTase_like"/>
    <property type="match status" value="1"/>
</dbReference>
<organism evidence="4 5">
    <name type="scientific">Nocardia vermiculata</name>
    <dbReference type="NCBI Taxonomy" id="257274"/>
    <lineage>
        <taxon>Bacteria</taxon>
        <taxon>Bacillati</taxon>
        <taxon>Actinomycetota</taxon>
        <taxon>Actinomycetes</taxon>
        <taxon>Mycobacteriales</taxon>
        <taxon>Nocardiaceae</taxon>
        <taxon>Nocardia</taxon>
    </lineage>
</organism>
<dbReference type="InterPro" id="IPR002934">
    <property type="entry name" value="Polymerase_NTP_transf_dom"/>
</dbReference>
<protein>
    <submittedName>
        <fullName evidence="4">DUF4111 domain-containing protein</fullName>
    </submittedName>
</protein>
<comment type="caution">
    <text evidence="4">The sequence shown here is derived from an EMBL/GenBank/DDBJ whole genome shotgun (WGS) entry which is preliminary data.</text>
</comment>
<evidence type="ECO:0000259" key="2">
    <source>
        <dbReference type="Pfam" id="PF01909"/>
    </source>
</evidence>
<dbReference type="SUPFAM" id="SSF81301">
    <property type="entry name" value="Nucleotidyltransferase"/>
    <property type="match status" value="1"/>
</dbReference>
<dbReference type="Pfam" id="PF01909">
    <property type="entry name" value="NTP_transf_2"/>
    <property type="match status" value="1"/>
</dbReference>
<proteinExistence type="predicted"/>
<dbReference type="AlphaFoldDB" id="A0A846XXU1"/>
<dbReference type="Proteomes" id="UP000565711">
    <property type="component" value="Unassembled WGS sequence"/>
</dbReference>
<sequence>MPRDSDATTVGFERLVDHLRSRRPGDTVGIYLYGSAVAGGLRPDSDIDLLVLARRSLSTAERESLTRLLLSVSGWRGHRTTFPEAGDRRPIELTILVVGADHPWVPQPHYDYQYGEWLRANISAGHMLRPADESDILLLVATALDCHRVLYGPALTEIVAPLAPETIRDAAVAVLPDLLDGLAGDERNALLTVARIVVTVETGRIVSKDAAARYIAEQLSDADRGPIELALAGYLGTVDDEWSGRTAQVHDLASRLAARARRGRLVQMGDVVERDDPPIEGDGILT</sequence>
<dbReference type="Gene3D" id="3.30.460.10">
    <property type="entry name" value="Beta Polymerase, domain 2"/>
    <property type="match status" value="1"/>
</dbReference>
<feature type="domain" description="Polymerase nucleotidyl transferase" evidence="2">
    <location>
        <begin position="14"/>
        <end position="58"/>
    </location>
</feature>
<dbReference type="GO" id="GO:0016779">
    <property type="term" value="F:nucleotidyltransferase activity"/>
    <property type="evidence" value="ECO:0007669"/>
    <property type="project" value="InterPro"/>
</dbReference>